<comment type="caution">
    <text evidence="1">The sequence shown here is derived from an EMBL/GenBank/DDBJ whole genome shotgun (WGS) entry which is preliminary data.</text>
</comment>
<protein>
    <submittedName>
        <fullName evidence="1">Uncharacterized protein</fullName>
    </submittedName>
</protein>
<gene>
    <name evidence="1" type="ORF">HZH68_009232</name>
</gene>
<name>A0A834JVL1_VESGE</name>
<evidence type="ECO:0000313" key="1">
    <source>
        <dbReference type="EMBL" id="KAF7395182.1"/>
    </source>
</evidence>
<dbReference type="AlphaFoldDB" id="A0A834JVL1"/>
<proteinExistence type="predicted"/>
<sequence length="144" mass="16985">MSRTKMRVSIWFLRSTPGNDSTRDKARDDDEDDDEVDNILDMFFAILEPILRFTYRFPKEKGTGLRAERGRQSTRSFILRSESLQGKEKRKKKRKEEKIGFNADTNYRCSSNVIVQQTLLYERVTRSSNFEIAYISLRMRKLGS</sequence>
<evidence type="ECO:0000313" key="2">
    <source>
        <dbReference type="Proteomes" id="UP000617340"/>
    </source>
</evidence>
<dbReference type="Proteomes" id="UP000617340">
    <property type="component" value="Unassembled WGS sequence"/>
</dbReference>
<accession>A0A834JVL1</accession>
<dbReference type="EMBL" id="JACSDZ010000009">
    <property type="protein sequence ID" value="KAF7395182.1"/>
    <property type="molecule type" value="Genomic_DNA"/>
</dbReference>
<organism evidence="1 2">
    <name type="scientific">Vespula germanica</name>
    <name type="common">German yellow jacket</name>
    <name type="synonym">Paravespula germanica</name>
    <dbReference type="NCBI Taxonomy" id="30212"/>
    <lineage>
        <taxon>Eukaryota</taxon>
        <taxon>Metazoa</taxon>
        <taxon>Ecdysozoa</taxon>
        <taxon>Arthropoda</taxon>
        <taxon>Hexapoda</taxon>
        <taxon>Insecta</taxon>
        <taxon>Pterygota</taxon>
        <taxon>Neoptera</taxon>
        <taxon>Endopterygota</taxon>
        <taxon>Hymenoptera</taxon>
        <taxon>Apocrita</taxon>
        <taxon>Aculeata</taxon>
        <taxon>Vespoidea</taxon>
        <taxon>Vespidae</taxon>
        <taxon>Vespinae</taxon>
        <taxon>Vespula</taxon>
    </lineage>
</organism>
<reference evidence="1" key="1">
    <citation type="journal article" date="2020" name="G3 (Bethesda)">
        <title>High-Quality Assemblies for Three Invasive Social Wasps from the &lt;i&gt;Vespula&lt;/i&gt; Genus.</title>
        <authorList>
            <person name="Harrop T.W.R."/>
            <person name="Guhlin J."/>
            <person name="McLaughlin G.M."/>
            <person name="Permina E."/>
            <person name="Stockwell P."/>
            <person name="Gilligan J."/>
            <person name="Le Lec M.F."/>
            <person name="Gruber M.A.M."/>
            <person name="Quinn O."/>
            <person name="Lovegrove M."/>
            <person name="Duncan E.J."/>
            <person name="Remnant E.J."/>
            <person name="Van Eeckhoven J."/>
            <person name="Graham B."/>
            <person name="Knapp R.A."/>
            <person name="Langford K.W."/>
            <person name="Kronenberg Z."/>
            <person name="Press M.O."/>
            <person name="Eacker S.M."/>
            <person name="Wilson-Rankin E.E."/>
            <person name="Purcell J."/>
            <person name="Lester P.J."/>
            <person name="Dearden P.K."/>
        </authorList>
    </citation>
    <scope>NUCLEOTIDE SEQUENCE</scope>
    <source>
        <strain evidence="1">Linc-1</strain>
    </source>
</reference>
<keyword evidence="2" id="KW-1185">Reference proteome</keyword>